<evidence type="ECO:0000259" key="3">
    <source>
        <dbReference type="Pfam" id="PF03221"/>
    </source>
</evidence>
<evidence type="ECO:0000256" key="2">
    <source>
        <dbReference type="SAM" id="Phobius"/>
    </source>
</evidence>
<accession>A0ABV2BZK5</accession>
<keyword evidence="1" id="KW-0238">DNA-binding</keyword>
<comment type="caution">
    <text evidence="4">The sequence shown here is derived from an EMBL/GenBank/DDBJ whole genome shotgun (WGS) entry which is preliminary data.</text>
</comment>
<keyword evidence="5" id="KW-1185">Reference proteome</keyword>
<evidence type="ECO:0000313" key="5">
    <source>
        <dbReference type="Proteomes" id="UP001548189"/>
    </source>
</evidence>
<dbReference type="InterPro" id="IPR010665">
    <property type="entry name" value="DUF1240"/>
</dbReference>
<feature type="transmembrane region" description="Helical" evidence="2">
    <location>
        <begin position="20"/>
        <end position="42"/>
    </location>
</feature>
<proteinExistence type="predicted"/>
<keyword evidence="2" id="KW-0812">Transmembrane</keyword>
<protein>
    <submittedName>
        <fullName evidence="4">DUF1240 domain-containing protein</fullName>
    </submittedName>
</protein>
<name>A0ABV2BZK5_9GAMM</name>
<feature type="transmembrane region" description="Helical" evidence="2">
    <location>
        <begin position="62"/>
        <end position="83"/>
    </location>
</feature>
<evidence type="ECO:0000313" key="4">
    <source>
        <dbReference type="EMBL" id="MET1257371.1"/>
    </source>
</evidence>
<dbReference type="Proteomes" id="UP001548189">
    <property type="component" value="Unassembled WGS sequence"/>
</dbReference>
<keyword evidence="2" id="KW-0472">Membrane</keyword>
<sequence>MSEYIQVKIKAENKAKLSALVMIIAFSGLIYINLNIALPLLLDCYERIYNLSYYVEVSRYSLPSLAALPFSIYIIYLAIKFILSKVTDIEKKVFYYVSIGSIIVFFVSRILFGFWVDHRLEQLNYYWCFQYEIGGMLRPNIYVKDPELCYPKSKEVGKKVMLWLDQQEANSIQVTGQMLRDQANIYFEQEK</sequence>
<dbReference type="InterPro" id="IPR006600">
    <property type="entry name" value="HTH_CenpB_DNA-bd_dom"/>
</dbReference>
<keyword evidence="2" id="KW-1133">Transmembrane helix</keyword>
<gene>
    <name evidence="4" type="ORF">ABVT43_19695</name>
</gene>
<evidence type="ECO:0000256" key="1">
    <source>
        <dbReference type="ARBA" id="ARBA00023125"/>
    </source>
</evidence>
<organism evidence="4 5">
    <name type="scientific">Aliikangiella maris</name>
    <dbReference type="NCBI Taxonomy" id="3162458"/>
    <lineage>
        <taxon>Bacteria</taxon>
        <taxon>Pseudomonadati</taxon>
        <taxon>Pseudomonadota</taxon>
        <taxon>Gammaproteobacteria</taxon>
        <taxon>Oceanospirillales</taxon>
        <taxon>Pleioneaceae</taxon>
        <taxon>Aliikangiella</taxon>
    </lineage>
</organism>
<dbReference type="Pfam" id="PF06836">
    <property type="entry name" value="DUF1240"/>
    <property type="match status" value="1"/>
</dbReference>
<feature type="transmembrane region" description="Helical" evidence="2">
    <location>
        <begin position="95"/>
        <end position="116"/>
    </location>
</feature>
<dbReference type="EMBL" id="JBEVCJ010000052">
    <property type="protein sequence ID" value="MET1257371.1"/>
    <property type="molecule type" value="Genomic_DNA"/>
</dbReference>
<dbReference type="Pfam" id="PF03221">
    <property type="entry name" value="HTH_Tnp_Tc5"/>
    <property type="match status" value="1"/>
</dbReference>
<reference evidence="4 5" key="1">
    <citation type="submission" date="2024-06" db="EMBL/GenBank/DDBJ databases">
        <authorList>
            <person name="Li F."/>
        </authorList>
    </citation>
    <scope>NUCLEOTIDE SEQUENCE [LARGE SCALE GENOMIC DNA]</scope>
    <source>
        <strain evidence="4 5">GXAS 311</strain>
    </source>
</reference>
<feature type="domain" description="HTH CENPB-type" evidence="3">
    <location>
        <begin position="154"/>
        <end position="189"/>
    </location>
</feature>
<dbReference type="RefSeq" id="WP_353897955.1">
    <property type="nucleotide sequence ID" value="NZ_JBEVCJ010000052.1"/>
</dbReference>